<gene>
    <name evidence="1" type="ORF">CIG75_07505</name>
</gene>
<name>A0A223CZE8_9BACL</name>
<dbReference type="InterPro" id="IPR029044">
    <property type="entry name" value="Nucleotide-diphossugar_trans"/>
</dbReference>
<dbReference type="SUPFAM" id="SSF53448">
    <property type="entry name" value="Nucleotide-diphospho-sugar transferases"/>
    <property type="match status" value="1"/>
</dbReference>
<proteinExistence type="predicted"/>
<dbReference type="AlphaFoldDB" id="A0A223CZE8"/>
<dbReference type="RefSeq" id="WP_094236089.1">
    <property type="nucleotide sequence ID" value="NZ_CP022657.1"/>
</dbReference>
<sequence>MRRNPTADLSTLRSRAKDLLPTTTVLLYGQDDTLLKKSLQSIRRQQHVTLDCILLTDDPHYEPGQLPLKHWPERFALRHLKPDFPCGKSRLVNLALPHISSRHVLVLQAGDRFERDEIALMEKKLALAPPHTAAVFGNLELWESSPQGDRITKALPSIMTRSMRRLLNHLKREHRLAPPLLPAKLLKRIGYPTDYPGEGFLLADTAFTLALLQEGTLEHHADLCIRRYTNTELACFQKEDEKRILHVLLRQSAKDLSLPEPYD</sequence>
<dbReference type="Proteomes" id="UP000214688">
    <property type="component" value="Chromosome"/>
</dbReference>
<protein>
    <submittedName>
        <fullName evidence="1">Uncharacterized protein</fullName>
    </submittedName>
</protein>
<organism evidence="1 2">
    <name type="scientific">Tumebacillus algifaecis</name>
    <dbReference type="NCBI Taxonomy" id="1214604"/>
    <lineage>
        <taxon>Bacteria</taxon>
        <taxon>Bacillati</taxon>
        <taxon>Bacillota</taxon>
        <taxon>Bacilli</taxon>
        <taxon>Bacillales</taxon>
        <taxon>Alicyclobacillaceae</taxon>
        <taxon>Tumebacillus</taxon>
    </lineage>
</organism>
<evidence type="ECO:0000313" key="2">
    <source>
        <dbReference type="Proteomes" id="UP000214688"/>
    </source>
</evidence>
<dbReference type="Gene3D" id="3.90.550.10">
    <property type="entry name" value="Spore Coat Polysaccharide Biosynthesis Protein SpsA, Chain A"/>
    <property type="match status" value="1"/>
</dbReference>
<dbReference type="KEGG" id="tab:CIG75_07505"/>
<dbReference type="EMBL" id="CP022657">
    <property type="protein sequence ID" value="ASS74839.1"/>
    <property type="molecule type" value="Genomic_DNA"/>
</dbReference>
<keyword evidence="2" id="KW-1185">Reference proteome</keyword>
<dbReference type="OrthoDB" id="2380818at2"/>
<accession>A0A223CZE8</accession>
<reference evidence="1 2" key="1">
    <citation type="journal article" date="2015" name="Int. J. Syst. Evol. Microbiol.">
        <title>Tumebacillus algifaecis sp. nov., isolated from decomposing algal scum.</title>
        <authorList>
            <person name="Wu Y.F."/>
            <person name="Zhang B."/>
            <person name="Xing P."/>
            <person name="Wu Q.L."/>
            <person name="Liu S.J."/>
        </authorList>
    </citation>
    <scope>NUCLEOTIDE SEQUENCE [LARGE SCALE GENOMIC DNA]</scope>
    <source>
        <strain evidence="1 2">THMBR28</strain>
    </source>
</reference>
<evidence type="ECO:0000313" key="1">
    <source>
        <dbReference type="EMBL" id="ASS74839.1"/>
    </source>
</evidence>